<dbReference type="OrthoDB" id="1757773at2"/>
<dbReference type="RefSeq" id="WP_042402943.1">
    <property type="nucleotide sequence ID" value="NZ_CYZV01000068.1"/>
</dbReference>
<name>A0A174IEV5_9CLOT</name>
<sequence length="113" mass="13848">MDEKKLWMKISGSINYYLRYYDKRMSDEELLEDYVEYVLGAEKGRYEYLDKQTFKYIELSDEIVERAINAFKERLKKKREKEKINEIGENFSRSKEIKKEMGKVIDFSKYRKV</sequence>
<proteinExistence type="predicted"/>
<accession>A0A174IEV5</accession>
<protein>
    <submittedName>
        <fullName evidence="1">Uncharacterized protein</fullName>
    </submittedName>
</protein>
<evidence type="ECO:0000313" key="2">
    <source>
        <dbReference type="Proteomes" id="UP000095558"/>
    </source>
</evidence>
<dbReference type="AlphaFoldDB" id="A0A174IEV5"/>
<dbReference type="EMBL" id="CYZV01000068">
    <property type="protein sequence ID" value="CUO85782.1"/>
    <property type="molecule type" value="Genomic_DNA"/>
</dbReference>
<dbReference type="Proteomes" id="UP000095558">
    <property type="component" value="Unassembled WGS sequence"/>
</dbReference>
<gene>
    <name evidence="1" type="ORF">ERS852470_03567</name>
</gene>
<reference evidence="1 2" key="1">
    <citation type="submission" date="2015-09" db="EMBL/GenBank/DDBJ databases">
        <authorList>
            <consortium name="Pathogen Informatics"/>
        </authorList>
    </citation>
    <scope>NUCLEOTIDE SEQUENCE [LARGE SCALE GENOMIC DNA]</scope>
    <source>
        <strain evidence="1 2">2789STDY5834855</strain>
    </source>
</reference>
<organism evidence="1 2">
    <name type="scientific">Clostridium disporicum</name>
    <dbReference type="NCBI Taxonomy" id="84024"/>
    <lineage>
        <taxon>Bacteria</taxon>
        <taxon>Bacillati</taxon>
        <taxon>Bacillota</taxon>
        <taxon>Clostridia</taxon>
        <taxon>Eubacteriales</taxon>
        <taxon>Clostridiaceae</taxon>
        <taxon>Clostridium</taxon>
    </lineage>
</organism>
<evidence type="ECO:0000313" key="1">
    <source>
        <dbReference type="EMBL" id="CUO85782.1"/>
    </source>
</evidence>
<dbReference type="GeneID" id="83013482"/>